<evidence type="ECO:0000256" key="2">
    <source>
        <dbReference type="ARBA" id="ARBA00022553"/>
    </source>
</evidence>
<accession>A0A2H3J7X0</accession>
<dbReference type="STRING" id="742152.A0A2H3J7X0"/>
<name>A0A2H3J7X0_WOLCO</name>
<organism evidence="5 6">
    <name type="scientific">Wolfiporia cocos (strain MD-104)</name>
    <name type="common">Brown rot fungus</name>
    <dbReference type="NCBI Taxonomy" id="742152"/>
    <lineage>
        <taxon>Eukaryota</taxon>
        <taxon>Fungi</taxon>
        <taxon>Dikarya</taxon>
        <taxon>Basidiomycota</taxon>
        <taxon>Agaricomycotina</taxon>
        <taxon>Agaricomycetes</taxon>
        <taxon>Polyporales</taxon>
        <taxon>Phaeolaceae</taxon>
        <taxon>Wolfiporia</taxon>
    </lineage>
</organism>
<dbReference type="Pfam" id="PF07993">
    <property type="entry name" value="NAD_binding_4"/>
    <property type="match status" value="1"/>
</dbReference>
<dbReference type="SUPFAM" id="SSF56801">
    <property type="entry name" value="Acetyl-CoA synthetase-like"/>
    <property type="match status" value="1"/>
</dbReference>
<reference evidence="5 6" key="1">
    <citation type="journal article" date="2012" name="Science">
        <title>The Paleozoic origin of enzymatic lignin decomposition reconstructed from 31 fungal genomes.</title>
        <authorList>
            <person name="Floudas D."/>
            <person name="Binder M."/>
            <person name="Riley R."/>
            <person name="Barry K."/>
            <person name="Blanchette R.A."/>
            <person name="Henrissat B."/>
            <person name="Martinez A.T."/>
            <person name="Otillar R."/>
            <person name="Spatafora J.W."/>
            <person name="Yadav J.S."/>
            <person name="Aerts A."/>
            <person name="Benoit I."/>
            <person name="Boyd A."/>
            <person name="Carlson A."/>
            <person name="Copeland A."/>
            <person name="Coutinho P.M."/>
            <person name="de Vries R.P."/>
            <person name="Ferreira P."/>
            <person name="Findley K."/>
            <person name="Foster B."/>
            <person name="Gaskell J."/>
            <person name="Glotzer D."/>
            <person name="Gorecki P."/>
            <person name="Heitman J."/>
            <person name="Hesse C."/>
            <person name="Hori C."/>
            <person name="Igarashi K."/>
            <person name="Jurgens J.A."/>
            <person name="Kallen N."/>
            <person name="Kersten P."/>
            <person name="Kohler A."/>
            <person name="Kuees U."/>
            <person name="Kumar T.K.A."/>
            <person name="Kuo A."/>
            <person name="LaButti K."/>
            <person name="Larrondo L.F."/>
            <person name="Lindquist E."/>
            <person name="Ling A."/>
            <person name="Lombard V."/>
            <person name="Lucas S."/>
            <person name="Lundell T."/>
            <person name="Martin R."/>
            <person name="McLaughlin D.J."/>
            <person name="Morgenstern I."/>
            <person name="Morin E."/>
            <person name="Murat C."/>
            <person name="Nagy L.G."/>
            <person name="Nolan M."/>
            <person name="Ohm R.A."/>
            <person name="Patyshakuliyeva A."/>
            <person name="Rokas A."/>
            <person name="Ruiz-Duenas F.J."/>
            <person name="Sabat G."/>
            <person name="Salamov A."/>
            <person name="Samejima M."/>
            <person name="Schmutz J."/>
            <person name="Slot J.C."/>
            <person name="St John F."/>
            <person name="Stenlid J."/>
            <person name="Sun H."/>
            <person name="Sun S."/>
            <person name="Syed K."/>
            <person name="Tsang A."/>
            <person name="Wiebenga A."/>
            <person name="Young D."/>
            <person name="Pisabarro A."/>
            <person name="Eastwood D.C."/>
            <person name="Martin F."/>
            <person name="Cullen D."/>
            <person name="Grigoriev I.V."/>
            <person name="Hibbett D.S."/>
        </authorList>
    </citation>
    <scope>NUCLEOTIDE SEQUENCE [LARGE SCALE GENOMIC DNA]</scope>
    <source>
        <strain evidence="5 6">MD-104</strain>
    </source>
</reference>
<dbReference type="InterPro" id="IPR036291">
    <property type="entry name" value="NAD(P)-bd_dom_sf"/>
</dbReference>
<evidence type="ECO:0000313" key="6">
    <source>
        <dbReference type="Proteomes" id="UP000218811"/>
    </source>
</evidence>
<proteinExistence type="predicted"/>
<dbReference type="Proteomes" id="UP000218811">
    <property type="component" value="Unassembled WGS sequence"/>
</dbReference>
<dbReference type="OMA" id="KPMTAEL"/>
<keyword evidence="2" id="KW-0597">Phosphoprotein</keyword>
<keyword evidence="6" id="KW-1185">Reference proteome</keyword>
<dbReference type="InterPro" id="IPR000873">
    <property type="entry name" value="AMP-dep_synth/lig_dom"/>
</dbReference>
<dbReference type="Gene3D" id="3.40.50.12780">
    <property type="entry name" value="N-terminal domain of ligase-like"/>
    <property type="match status" value="1"/>
</dbReference>
<dbReference type="Gene3D" id="3.40.50.720">
    <property type="entry name" value="NAD(P)-binding Rossmann-like Domain"/>
    <property type="match status" value="1"/>
</dbReference>
<dbReference type="InterPro" id="IPR013120">
    <property type="entry name" value="FAR_NAD-bd"/>
</dbReference>
<keyword evidence="1" id="KW-0596">Phosphopantetheine</keyword>
<dbReference type="SUPFAM" id="SSF47336">
    <property type="entry name" value="ACP-like"/>
    <property type="match status" value="1"/>
</dbReference>
<dbReference type="PANTHER" id="PTHR43439">
    <property type="entry name" value="PHENYLACETATE-COENZYME A LIGASE"/>
    <property type="match status" value="1"/>
</dbReference>
<dbReference type="Pfam" id="PF23562">
    <property type="entry name" value="AMP-binding_C_3"/>
    <property type="match status" value="1"/>
</dbReference>
<dbReference type="AlphaFoldDB" id="A0A2H3J7X0"/>
<gene>
    <name evidence="5" type="ORF">WOLCODRAFT_166530</name>
</gene>
<dbReference type="InterPro" id="IPR036736">
    <property type="entry name" value="ACP-like_sf"/>
</dbReference>
<evidence type="ECO:0000256" key="3">
    <source>
        <dbReference type="SAM" id="MobiDB-lite"/>
    </source>
</evidence>
<dbReference type="OrthoDB" id="429813at2759"/>
<evidence type="ECO:0000259" key="4">
    <source>
        <dbReference type="SMART" id="SM00823"/>
    </source>
</evidence>
<dbReference type="Pfam" id="PF00501">
    <property type="entry name" value="AMP-binding"/>
    <property type="match status" value="1"/>
</dbReference>
<dbReference type="EMBL" id="KB467865">
    <property type="protein sequence ID" value="PCH35873.1"/>
    <property type="molecule type" value="Genomic_DNA"/>
</dbReference>
<dbReference type="PANTHER" id="PTHR43439:SF2">
    <property type="entry name" value="ENZYME, PUTATIVE (JCVI)-RELATED"/>
    <property type="match status" value="1"/>
</dbReference>
<dbReference type="InterPro" id="IPR051414">
    <property type="entry name" value="Adenylate-forming_Reductase"/>
</dbReference>
<dbReference type="InterPro" id="IPR020806">
    <property type="entry name" value="PKS_PP-bd"/>
</dbReference>
<dbReference type="InterPro" id="IPR042099">
    <property type="entry name" value="ANL_N_sf"/>
</dbReference>
<evidence type="ECO:0000256" key="1">
    <source>
        <dbReference type="ARBA" id="ARBA00022450"/>
    </source>
</evidence>
<dbReference type="SMART" id="SM00823">
    <property type="entry name" value="PKS_PP"/>
    <property type="match status" value="1"/>
</dbReference>
<dbReference type="Gene3D" id="1.10.1200.10">
    <property type="entry name" value="ACP-like"/>
    <property type="match status" value="1"/>
</dbReference>
<dbReference type="SUPFAM" id="SSF51735">
    <property type="entry name" value="NAD(P)-binding Rossmann-fold domains"/>
    <property type="match status" value="1"/>
</dbReference>
<evidence type="ECO:0000313" key="5">
    <source>
        <dbReference type="EMBL" id="PCH35873.1"/>
    </source>
</evidence>
<dbReference type="GO" id="GO:0031177">
    <property type="term" value="F:phosphopantetheine binding"/>
    <property type="evidence" value="ECO:0007669"/>
    <property type="project" value="InterPro"/>
</dbReference>
<protein>
    <submittedName>
        <fullName evidence="5">Acetyl-CoA synthetase-like protein</fullName>
    </submittedName>
</protein>
<feature type="domain" description="Polyketide synthase-like phosphopantetheine-binding" evidence="4">
    <location>
        <begin position="605"/>
        <end position="680"/>
    </location>
</feature>
<sequence>MPGCRLLPPPPQTQARSSSTFKPPPLDGSLSLVEIYDWHLKNNPQHRLFKFAQDDGSIRTIFWPEAVMAVYVGAKLVRDRIRNTFPEGETPVVAVLAPSDAIPYFTIMMSIMRANCIAFPISPRNSPVAVAHLISKTEVRHILVGREPAMVELADAALEIIRDQYPFIEPPKTSPMPLFEELYLSQAETAVTAQDVPYILKGPDATAMILHSSGSTAFPKPIYWSNHRFSQLTLIPWFGERDLTDKVFSLHVMPFYHGMGVLQLLWTASCGLVVSAFEPKSPAPVPTADALFEAAKATDSNIIFCVPSFIEAWSRNPEYVKWLTTRDGVLFGGGPLNKEAGDYMTSQGVSIFILYGSTEGGIMSPILPGMTWRYAIDRQTNVDEAEVGYDWEYFRFPGLVKSEMVPYGNNTFELVMVSNTFCEPSVLNTQVDGIDAYATSDLMVPHPTKPGYWKIHGRTDDQIMHNTGEKTNPGPLENMLNQDPHVLSSVMFGRGRFQAGVLIDPKPAFRFDPVDQAKLADYRNKIWPTIERMNAYAPQHSRLFKEMIMVAKPSKPFTYTAKNTARRQAVVNDYTEEIDALYDMVEESTQSSIPPPSHWDIVSATDFVRAVAVKVLGHTVRDDDDFFQHGCDSLQATWIRDSLLRALRDSAYLDTRKTSRNFVYDYPSIQRLASFVFSVASDSVDDAADSSSGRPEAMQGMVAKYTGQYPTRPEGPLQPLPLEDTVLVTGTTGSLGCYLLARLVEDMDVIRVYAFNRAAGDKATSLVDRQRSALQRRGLDPKIADSGKVVLLEGDLTKDNWDLPPNVYTEMNRSVTHIIHNAWRVDFNLALASFESNVKGVRSLIDFSLKSCLLDSPRLIFTSSIGVFQNPEGVQPQLEQPIPAQVAIGTGYTESKWVSEQIIRHAADETSLKAVIVRVGQLCGASGGAWSLHEWFPSMVQSALTLRCFPSDHRSISWIPLELAASALVALRGSSVHSSVIHLIHPRPVPWSIVADVISSELSVSLVPYADWLQELERSIESTKNGQQANMVDTFADIALLRKVRALRLLLFYRSLAKATGGDALGFSTLSISQALSCLPTLSATNTQLTPGDVRMWLSQWREEGLFSDVR</sequence>
<feature type="region of interest" description="Disordered" evidence="3">
    <location>
        <begin position="1"/>
        <end position="25"/>
    </location>
</feature>